<organism evidence="5 6">
    <name type="scientific">Caproiciproducens galactitolivorans</name>
    <dbReference type="NCBI Taxonomy" id="642589"/>
    <lineage>
        <taxon>Bacteria</taxon>
        <taxon>Bacillati</taxon>
        <taxon>Bacillota</taxon>
        <taxon>Clostridia</taxon>
        <taxon>Eubacteriales</taxon>
        <taxon>Acutalibacteraceae</taxon>
        <taxon>Caproiciproducens</taxon>
    </lineage>
</organism>
<comment type="similarity">
    <text evidence="1">Belongs to the class IV-like SAM-binding methyltransferase superfamily. RNA methyltransferase TrmH family.</text>
</comment>
<dbReference type="RefSeq" id="WP_135658772.1">
    <property type="nucleotide sequence ID" value="NZ_SRMQ01000003.1"/>
</dbReference>
<dbReference type="GO" id="GO:0008173">
    <property type="term" value="F:RNA methyltransferase activity"/>
    <property type="evidence" value="ECO:0007669"/>
    <property type="project" value="InterPro"/>
</dbReference>
<evidence type="ECO:0000313" key="6">
    <source>
        <dbReference type="Proteomes" id="UP000297714"/>
    </source>
</evidence>
<comment type="caution">
    <text evidence="5">The sequence shown here is derived from an EMBL/GenBank/DDBJ whole genome shotgun (WGS) entry which is preliminary data.</text>
</comment>
<dbReference type="FunFam" id="3.40.1280.10:FF:000008">
    <property type="entry name" value="Group 3 RNA methyltransferase TrmH"/>
    <property type="match status" value="1"/>
</dbReference>
<keyword evidence="6" id="KW-1185">Reference proteome</keyword>
<dbReference type="GO" id="GO:0003723">
    <property type="term" value="F:RNA binding"/>
    <property type="evidence" value="ECO:0007669"/>
    <property type="project" value="InterPro"/>
</dbReference>
<dbReference type="InterPro" id="IPR029064">
    <property type="entry name" value="Ribosomal_eL30-like_sf"/>
</dbReference>
<dbReference type="InterPro" id="IPR013123">
    <property type="entry name" value="SpoU_subst-bd"/>
</dbReference>
<dbReference type="NCBIfam" id="TIGR00186">
    <property type="entry name" value="rRNA_methyl_3"/>
    <property type="match status" value="1"/>
</dbReference>
<gene>
    <name evidence="5" type="ORF">CAGA_11570</name>
</gene>
<dbReference type="InterPro" id="IPR001537">
    <property type="entry name" value="SpoU_MeTrfase"/>
</dbReference>
<dbReference type="InterPro" id="IPR004441">
    <property type="entry name" value="rRNA_MeTrfase_TrmH"/>
</dbReference>
<name>A0A4Z0YCU1_9FIRM</name>
<dbReference type="Pfam" id="PF00588">
    <property type="entry name" value="SpoU_methylase"/>
    <property type="match status" value="1"/>
</dbReference>
<feature type="domain" description="RNA 2-O ribose methyltransferase substrate binding" evidence="4">
    <location>
        <begin position="12"/>
        <end position="87"/>
    </location>
</feature>
<dbReference type="AlphaFoldDB" id="A0A4Z0YCU1"/>
<dbReference type="SMART" id="SM00967">
    <property type="entry name" value="SpoU_sub_bind"/>
    <property type="match status" value="1"/>
</dbReference>
<evidence type="ECO:0000259" key="4">
    <source>
        <dbReference type="SMART" id="SM00967"/>
    </source>
</evidence>
<accession>A0A4Z0YCU1</accession>
<dbReference type="GO" id="GO:0006396">
    <property type="term" value="P:RNA processing"/>
    <property type="evidence" value="ECO:0007669"/>
    <property type="project" value="InterPro"/>
</dbReference>
<sequence>MNGEKKQRGEGVIAGRNAVNEALRSGRAIDSLYVARGEHTGSLSALIAKAKKMGISIKEADGRKLDFLCGNANHQGVVAVAAVKEYAAVDDIFRLAEERSEPPFIIIADGLEDPHNLGAILRVAECAGAHGVIIPKRRAAGLTYAVGKVSAGAVEYVPVARVTNIAATVDELKKRGVWVYAADMDGENWCNVDYSGPAAVVIGSEGFGVSRLIKEKCDFVISLPMKGKINSLNASVACGIICYEIARQRSGIKTK</sequence>
<dbReference type="Gene3D" id="3.40.1280.10">
    <property type="match status" value="1"/>
</dbReference>
<dbReference type="SUPFAM" id="SSF75217">
    <property type="entry name" value="alpha/beta knot"/>
    <property type="match status" value="1"/>
</dbReference>
<dbReference type="SUPFAM" id="SSF55315">
    <property type="entry name" value="L30e-like"/>
    <property type="match status" value="1"/>
</dbReference>
<dbReference type="GO" id="GO:0005829">
    <property type="term" value="C:cytosol"/>
    <property type="evidence" value="ECO:0007669"/>
    <property type="project" value="TreeGrafter"/>
</dbReference>
<dbReference type="InterPro" id="IPR029028">
    <property type="entry name" value="Alpha/beta_knot_MTases"/>
</dbReference>
<reference evidence="5 6" key="1">
    <citation type="submission" date="2019-04" db="EMBL/GenBank/DDBJ databases">
        <authorList>
            <person name="Poehlein A."/>
            <person name="Bengelsdorf F.R."/>
            <person name="Duerre P."/>
            <person name="Daniel R."/>
        </authorList>
    </citation>
    <scope>NUCLEOTIDE SEQUENCE [LARGE SCALE GENOMIC DNA]</scope>
    <source>
        <strain evidence="5 6">BS-1</strain>
    </source>
</reference>
<dbReference type="Gene3D" id="3.30.1330.30">
    <property type="match status" value="1"/>
</dbReference>
<dbReference type="PANTHER" id="PTHR46429">
    <property type="entry name" value="23S RRNA (GUANOSINE-2'-O-)-METHYLTRANSFERASE RLMB"/>
    <property type="match status" value="1"/>
</dbReference>
<protein>
    <submittedName>
        <fullName evidence="5">Putative TrmH family tRNA/rRNA methyltransferase</fullName>
        <ecNumber evidence="5">2.1.1.-</ecNumber>
    </submittedName>
</protein>
<dbReference type="Pfam" id="PF08032">
    <property type="entry name" value="SpoU_sub_bind"/>
    <property type="match status" value="1"/>
</dbReference>
<evidence type="ECO:0000256" key="1">
    <source>
        <dbReference type="ARBA" id="ARBA00007228"/>
    </source>
</evidence>
<evidence type="ECO:0000256" key="2">
    <source>
        <dbReference type="ARBA" id="ARBA00022603"/>
    </source>
</evidence>
<dbReference type="CDD" id="cd18103">
    <property type="entry name" value="SpoU-like_RlmB"/>
    <property type="match status" value="1"/>
</dbReference>
<dbReference type="EMBL" id="SRMQ01000003">
    <property type="protein sequence ID" value="TGJ77081.1"/>
    <property type="molecule type" value="Genomic_DNA"/>
</dbReference>
<proteinExistence type="inferred from homology"/>
<keyword evidence="2 5" id="KW-0489">Methyltransferase</keyword>
<dbReference type="OrthoDB" id="9794400at2"/>
<dbReference type="GO" id="GO:0032259">
    <property type="term" value="P:methylation"/>
    <property type="evidence" value="ECO:0007669"/>
    <property type="project" value="UniProtKB-KW"/>
</dbReference>
<dbReference type="PANTHER" id="PTHR46429:SF1">
    <property type="entry name" value="23S RRNA (GUANOSINE-2'-O-)-METHYLTRANSFERASE RLMB"/>
    <property type="match status" value="1"/>
</dbReference>
<evidence type="ECO:0000256" key="3">
    <source>
        <dbReference type="ARBA" id="ARBA00022679"/>
    </source>
</evidence>
<evidence type="ECO:0000313" key="5">
    <source>
        <dbReference type="EMBL" id="TGJ77081.1"/>
    </source>
</evidence>
<dbReference type="InterPro" id="IPR029026">
    <property type="entry name" value="tRNA_m1G_MTases_N"/>
</dbReference>
<keyword evidence="3 5" id="KW-0808">Transferase</keyword>
<dbReference type="EC" id="2.1.1.-" evidence="5"/>
<dbReference type="Proteomes" id="UP000297714">
    <property type="component" value="Unassembled WGS sequence"/>
</dbReference>